<gene>
    <name evidence="2" type="ORF">ACFFTR_09120</name>
</gene>
<reference evidence="2 3" key="1">
    <citation type="submission" date="2024-09" db="EMBL/GenBank/DDBJ databases">
        <authorList>
            <person name="Sun Q."/>
            <person name="Mori K."/>
        </authorList>
    </citation>
    <scope>NUCLEOTIDE SEQUENCE [LARGE SCALE GENOMIC DNA]</scope>
    <source>
        <strain evidence="2 3">JCM 3307</strain>
    </source>
</reference>
<organism evidence="2 3">
    <name type="scientific">Dactylosporangium vinaceum</name>
    <dbReference type="NCBI Taxonomy" id="53362"/>
    <lineage>
        <taxon>Bacteria</taxon>
        <taxon>Bacillati</taxon>
        <taxon>Actinomycetota</taxon>
        <taxon>Actinomycetes</taxon>
        <taxon>Micromonosporales</taxon>
        <taxon>Micromonosporaceae</taxon>
        <taxon>Dactylosporangium</taxon>
    </lineage>
</organism>
<dbReference type="EMBL" id="JBHMCA010000020">
    <property type="protein sequence ID" value="MFB9443242.1"/>
    <property type="molecule type" value="Genomic_DNA"/>
</dbReference>
<dbReference type="Proteomes" id="UP001589608">
    <property type="component" value="Unassembled WGS sequence"/>
</dbReference>
<evidence type="ECO:0000259" key="1">
    <source>
        <dbReference type="Pfam" id="PF00296"/>
    </source>
</evidence>
<dbReference type="InterPro" id="IPR011251">
    <property type="entry name" value="Luciferase-like_dom"/>
</dbReference>
<dbReference type="Pfam" id="PF00296">
    <property type="entry name" value="Bac_luciferase"/>
    <property type="match status" value="1"/>
</dbReference>
<protein>
    <submittedName>
        <fullName evidence="2">LLM class flavin-dependent oxidoreductase</fullName>
    </submittedName>
</protein>
<dbReference type="InterPro" id="IPR050766">
    <property type="entry name" value="Bact_Lucif_Oxidored"/>
</dbReference>
<dbReference type="Gene3D" id="3.20.20.30">
    <property type="entry name" value="Luciferase-like domain"/>
    <property type="match status" value="1"/>
</dbReference>
<evidence type="ECO:0000313" key="3">
    <source>
        <dbReference type="Proteomes" id="UP001589608"/>
    </source>
</evidence>
<name>A0ABV5M307_9ACTN</name>
<dbReference type="PANTHER" id="PTHR30137">
    <property type="entry name" value="LUCIFERASE-LIKE MONOOXYGENASE"/>
    <property type="match status" value="1"/>
</dbReference>
<sequence length="322" mass="33093">MSFGFQTHVHGHAPARELLPGLVDLFVAAEELGFTSGWLAQHHLGNDAGRLPSPLVLLAAAAEATRSIRLGTSVVVLPLEHPIRLAEDAAVLDTLAGGRLELGLGVGGPSAPEFAAFGRDAGRRHELYTEHRDRLLHLLGGGDIAAGLRAGPDAPGLRARIWESPSTPERAAAVAAAGHGLLVGIGPGAVQRALADAYRAAGGTRVAAFRGGFPALDAGGDRESQAALLWPDVRGFADGPLSRQYLGEHPGPHDVLAALNVHYGSGAEVAASVRADPLLPVAADFVFAVQAASTSIGTALRTLERLATDVVPELAGALHATP</sequence>
<dbReference type="InterPro" id="IPR036661">
    <property type="entry name" value="Luciferase-like_sf"/>
</dbReference>
<dbReference type="RefSeq" id="WP_223103644.1">
    <property type="nucleotide sequence ID" value="NZ_CP061913.1"/>
</dbReference>
<comment type="caution">
    <text evidence="2">The sequence shown here is derived from an EMBL/GenBank/DDBJ whole genome shotgun (WGS) entry which is preliminary data.</text>
</comment>
<keyword evidence="3" id="KW-1185">Reference proteome</keyword>
<evidence type="ECO:0000313" key="2">
    <source>
        <dbReference type="EMBL" id="MFB9443242.1"/>
    </source>
</evidence>
<proteinExistence type="predicted"/>
<accession>A0ABV5M307</accession>
<dbReference type="SUPFAM" id="SSF51679">
    <property type="entry name" value="Bacterial luciferase-like"/>
    <property type="match status" value="1"/>
</dbReference>
<dbReference type="PANTHER" id="PTHR30137:SF15">
    <property type="entry name" value="BLL6902 PROTEIN"/>
    <property type="match status" value="1"/>
</dbReference>
<feature type="domain" description="Luciferase-like" evidence="1">
    <location>
        <begin position="12"/>
        <end position="201"/>
    </location>
</feature>